<dbReference type="AlphaFoldDB" id="A0A6A2FXJ4"/>
<protein>
    <submittedName>
        <fullName evidence="1">Uncharacterized protein</fullName>
    </submittedName>
</protein>
<dbReference type="Proteomes" id="UP000433928">
    <property type="component" value="Unassembled WGS sequence"/>
</dbReference>
<proteinExistence type="predicted"/>
<dbReference type="RefSeq" id="WP_051926286.1">
    <property type="nucleotide sequence ID" value="NZ_JBBNMO010000014.1"/>
</dbReference>
<name>A0A6A2FXJ4_BACUN</name>
<organism evidence="1 2">
    <name type="scientific">Bacteroides uniformis</name>
    <dbReference type="NCBI Taxonomy" id="820"/>
    <lineage>
        <taxon>Bacteria</taxon>
        <taxon>Pseudomonadati</taxon>
        <taxon>Bacteroidota</taxon>
        <taxon>Bacteroidia</taxon>
        <taxon>Bacteroidales</taxon>
        <taxon>Bacteroidaceae</taxon>
        <taxon>Bacteroides</taxon>
    </lineage>
</organism>
<gene>
    <name evidence="1" type="ORF">GAQ59_13115</name>
</gene>
<accession>A0A6A2FXJ4</accession>
<comment type="caution">
    <text evidence="1">The sequence shown here is derived from an EMBL/GenBank/DDBJ whole genome shotgun (WGS) entry which is preliminary data.</text>
</comment>
<reference evidence="1 2" key="1">
    <citation type="journal article" date="2019" name="Nat. Med.">
        <title>A library of human gut bacterial isolates paired with longitudinal multiomics data enables mechanistic microbiome research.</title>
        <authorList>
            <person name="Poyet M."/>
            <person name="Groussin M."/>
            <person name="Gibbons S.M."/>
            <person name="Avila-Pacheco J."/>
            <person name="Jiang X."/>
            <person name="Kearney S.M."/>
            <person name="Perrotta A.R."/>
            <person name="Berdy B."/>
            <person name="Zhao S."/>
            <person name="Lieberman T.D."/>
            <person name="Swanson P.K."/>
            <person name="Smith M."/>
            <person name="Roesemann S."/>
            <person name="Alexander J.E."/>
            <person name="Rich S.A."/>
            <person name="Livny J."/>
            <person name="Vlamakis H."/>
            <person name="Clish C."/>
            <person name="Bullock K."/>
            <person name="Deik A."/>
            <person name="Scott J."/>
            <person name="Pierce K.A."/>
            <person name="Xavier R.J."/>
            <person name="Alm E.J."/>
        </authorList>
    </citation>
    <scope>NUCLEOTIDE SEQUENCE [LARGE SCALE GENOMIC DNA]</scope>
    <source>
        <strain evidence="1 2">BIOML-A27</strain>
    </source>
</reference>
<dbReference type="EMBL" id="WCUG01000010">
    <property type="protein sequence ID" value="KAB4168986.1"/>
    <property type="molecule type" value="Genomic_DNA"/>
</dbReference>
<sequence>MKAVVLLSKKFFPAHFRAGEATDFKAKVLNGQKRHTCRCNYEYWKKKITALQEKSGTLCLRQWADKPYRSPQESILEVPANMCIVQPLILRRNGLNFTAEVEGHPVKLEDLARNDGLTPSEFAAWFIPVFDKAQENALTFAIIQFTTFRY</sequence>
<evidence type="ECO:0000313" key="2">
    <source>
        <dbReference type="Proteomes" id="UP000433928"/>
    </source>
</evidence>
<evidence type="ECO:0000313" key="1">
    <source>
        <dbReference type="EMBL" id="KAB4168986.1"/>
    </source>
</evidence>